<keyword evidence="1" id="KW-0812">Transmembrane</keyword>
<protein>
    <submittedName>
        <fullName evidence="2">Uncharacterized protein</fullName>
    </submittedName>
</protein>
<proteinExistence type="predicted"/>
<dbReference type="PANTHER" id="PTHR36124">
    <property type="match status" value="1"/>
</dbReference>
<dbReference type="HOGENOM" id="CLU_039076_0_0_1"/>
<reference evidence="2 3" key="1">
    <citation type="submission" date="2012-10" db="EMBL/GenBank/DDBJ databases">
        <title>Genome sequencing and analysis of entomopathogenic fungi Beauveria bassiana D1-5.</title>
        <authorList>
            <person name="Li Q."/>
            <person name="Wang L."/>
            <person name="Zhang Z."/>
            <person name="Wang Q."/>
            <person name="Ren J."/>
            <person name="Wang M."/>
            <person name="Xu W."/>
            <person name="Wang J."/>
            <person name="Lu Y."/>
            <person name="Du Q."/>
            <person name="Sun Z."/>
        </authorList>
    </citation>
    <scope>NUCLEOTIDE SEQUENCE [LARGE SCALE GENOMIC DNA]</scope>
    <source>
        <strain evidence="2 3">D1-5</strain>
    </source>
</reference>
<feature type="transmembrane region" description="Helical" evidence="1">
    <location>
        <begin position="13"/>
        <end position="34"/>
    </location>
</feature>
<dbReference type="STRING" id="1245745.A0A0A2VRH0"/>
<evidence type="ECO:0000313" key="3">
    <source>
        <dbReference type="Proteomes" id="UP000030106"/>
    </source>
</evidence>
<dbReference type="GO" id="GO:0016491">
    <property type="term" value="F:oxidoreductase activity"/>
    <property type="evidence" value="ECO:0007669"/>
    <property type="project" value="InterPro"/>
</dbReference>
<accession>A0A0A2VRH0</accession>
<dbReference type="AlphaFoldDB" id="A0A0A2VRH0"/>
<evidence type="ECO:0000256" key="1">
    <source>
        <dbReference type="SAM" id="Phobius"/>
    </source>
</evidence>
<dbReference type="EMBL" id="ANFO01000549">
    <property type="protein sequence ID" value="KGQ08745.1"/>
    <property type="molecule type" value="Genomic_DNA"/>
</dbReference>
<dbReference type="OrthoDB" id="545169at2759"/>
<organism evidence="2 3">
    <name type="scientific">Beauveria bassiana D1-5</name>
    <dbReference type="NCBI Taxonomy" id="1245745"/>
    <lineage>
        <taxon>Eukaryota</taxon>
        <taxon>Fungi</taxon>
        <taxon>Dikarya</taxon>
        <taxon>Ascomycota</taxon>
        <taxon>Pezizomycotina</taxon>
        <taxon>Sordariomycetes</taxon>
        <taxon>Hypocreomycetidae</taxon>
        <taxon>Hypocreales</taxon>
        <taxon>Cordycipitaceae</taxon>
        <taxon>Beauveria</taxon>
    </lineage>
</organism>
<evidence type="ECO:0000313" key="2">
    <source>
        <dbReference type="EMBL" id="KGQ08745.1"/>
    </source>
</evidence>
<keyword evidence="1" id="KW-0472">Membrane</keyword>
<dbReference type="InterPro" id="IPR046366">
    <property type="entry name" value="MPAB"/>
</dbReference>
<name>A0A0A2VRH0_BEABA</name>
<sequence length="451" mass="52077">MISLSDFSAPQDWILYSVLTVSGLLVYAAVCSVFRFRRIRKTRAQYGFHDRASLGHMTNEQAHHIVKQLASLEAPTFYDLALRMALFRTYAIEDIAKLLVASSDLNRQQHAPKRHVTANLIIFTRLCSPSYLVMKIPVLYSPGKNTTLKFKRCRPKPISFIKFAPNSEYLHKAVARMNYLHSPYQKNDRITNRDLLYVLWASMSEPVRFMRLYEWRALTDMEVAALGTLWKYIGDMMQIEYKAELGQDQWRDGIDFIDQVTEWAYRYEDVAMKRLPDMQKLGDVLLDLLLTSYPAAVRPMAYQGVLVLMGGRLRHAFSLPEPSVFYSALVYSLLFIRKSVVRYLMLPRVFRVEYLSEPDPQSGRLHNQHYLKEPWYTRVSLWTRWGPEALLVRATGGQVPGDGGKEMLPEGFFFTDLGPRPKMGKGIEDTQRWEQVVKTTVSPSACPFGMK</sequence>
<dbReference type="Proteomes" id="UP000030106">
    <property type="component" value="Unassembled WGS sequence"/>
</dbReference>
<gene>
    <name evidence="2" type="ORF">BBAD15_g5918</name>
</gene>
<dbReference type="eggNOG" id="ENOG502S1KN">
    <property type="taxonomic scope" value="Eukaryota"/>
</dbReference>
<keyword evidence="1" id="KW-1133">Transmembrane helix</keyword>
<dbReference type="PANTHER" id="PTHR36124:SF1">
    <property type="entry name" value="ER-BOUND OXYGENASE MPAB_MPAB'_RUBBER OXYGENASE CATALYTIC DOMAIN-CONTAINING PROTEIN"/>
    <property type="match status" value="1"/>
</dbReference>
<comment type="caution">
    <text evidence="2">The sequence shown here is derived from an EMBL/GenBank/DDBJ whole genome shotgun (WGS) entry which is preliminary data.</text>
</comment>